<feature type="transmembrane region" description="Helical" evidence="10">
    <location>
        <begin position="100"/>
        <end position="118"/>
    </location>
</feature>
<feature type="domain" description="Cytochrome b/b6 C-terminal region profile" evidence="11">
    <location>
        <begin position="1"/>
        <end position="130"/>
    </location>
</feature>
<dbReference type="GO" id="GO:0046872">
    <property type="term" value="F:metal ion binding"/>
    <property type="evidence" value="ECO:0007669"/>
    <property type="project" value="UniProtKB-KW"/>
</dbReference>
<keyword evidence="7 10" id="KW-1133">Transmembrane helix</keyword>
<keyword evidence="2" id="KW-0813">Transport</keyword>
<evidence type="ECO:0000256" key="9">
    <source>
        <dbReference type="ARBA" id="ARBA00023136"/>
    </source>
</evidence>
<accession>T0YFU7</accession>
<dbReference type="EMBL" id="AUZX01014954">
    <property type="protein sequence ID" value="EQD30722.1"/>
    <property type="molecule type" value="Genomic_DNA"/>
</dbReference>
<evidence type="ECO:0000256" key="10">
    <source>
        <dbReference type="SAM" id="Phobius"/>
    </source>
</evidence>
<keyword evidence="5" id="KW-0479">Metal-binding</keyword>
<proteinExistence type="predicted"/>
<evidence type="ECO:0000256" key="8">
    <source>
        <dbReference type="ARBA" id="ARBA00023004"/>
    </source>
</evidence>
<dbReference type="GO" id="GO:0009055">
    <property type="term" value="F:electron transfer activity"/>
    <property type="evidence" value="ECO:0007669"/>
    <property type="project" value="InterPro"/>
</dbReference>
<dbReference type="GO" id="GO:0016020">
    <property type="term" value="C:membrane"/>
    <property type="evidence" value="ECO:0007669"/>
    <property type="project" value="UniProtKB-SubCell"/>
</dbReference>
<evidence type="ECO:0000256" key="3">
    <source>
        <dbReference type="ARBA" id="ARBA00022617"/>
    </source>
</evidence>
<keyword evidence="3" id="KW-0349">Heme</keyword>
<dbReference type="PROSITE" id="PS51003">
    <property type="entry name" value="CYTB_CTER"/>
    <property type="match status" value="1"/>
</dbReference>
<comment type="caution">
    <text evidence="12">The sequence shown here is derived from an EMBL/GenBank/DDBJ whole genome shotgun (WGS) entry which is preliminary data.</text>
</comment>
<dbReference type="Gene3D" id="1.20.810.10">
    <property type="entry name" value="Cytochrome Bc1 Complex, Chain C"/>
    <property type="match status" value="1"/>
</dbReference>
<keyword evidence="8" id="KW-0408">Iron</keyword>
<feature type="non-terminal residue" evidence="12">
    <location>
        <position position="1"/>
    </location>
</feature>
<reference evidence="12" key="2">
    <citation type="journal article" date="2014" name="ISME J.">
        <title>Microbial stratification in low pH oxic and suboxic macroscopic growths along an acid mine drainage.</title>
        <authorList>
            <person name="Mendez-Garcia C."/>
            <person name="Mesa V."/>
            <person name="Sprenger R.R."/>
            <person name="Richter M."/>
            <person name="Diez M.S."/>
            <person name="Solano J."/>
            <person name="Bargiela R."/>
            <person name="Golyshina O.V."/>
            <person name="Manteca A."/>
            <person name="Ramos J.L."/>
            <person name="Gallego J.R."/>
            <person name="Llorente I."/>
            <person name="Martins Dos Santos V.A."/>
            <person name="Jensen O.N."/>
            <person name="Pelaez A.I."/>
            <person name="Sanchez J."/>
            <person name="Ferrer M."/>
        </authorList>
    </citation>
    <scope>NUCLEOTIDE SEQUENCE</scope>
</reference>
<name>T0YFU7_9ZZZZ</name>
<dbReference type="InterPro" id="IPR027387">
    <property type="entry name" value="Cytb/b6-like_sf"/>
</dbReference>
<evidence type="ECO:0000256" key="7">
    <source>
        <dbReference type="ARBA" id="ARBA00022989"/>
    </source>
</evidence>
<protein>
    <submittedName>
        <fullName evidence="12">Cytochrome b/b6 domain-containing protein</fullName>
    </submittedName>
</protein>
<evidence type="ECO:0000256" key="2">
    <source>
        <dbReference type="ARBA" id="ARBA00022448"/>
    </source>
</evidence>
<feature type="non-terminal residue" evidence="12">
    <location>
        <position position="149"/>
    </location>
</feature>
<keyword evidence="9 10" id="KW-0472">Membrane</keyword>
<dbReference type="InterPro" id="IPR036150">
    <property type="entry name" value="Cyt_b/b6_C_sf"/>
</dbReference>
<organism evidence="12">
    <name type="scientific">mine drainage metagenome</name>
    <dbReference type="NCBI Taxonomy" id="410659"/>
    <lineage>
        <taxon>unclassified sequences</taxon>
        <taxon>metagenomes</taxon>
        <taxon>ecological metagenomes</taxon>
    </lineage>
</organism>
<dbReference type="AlphaFoldDB" id="T0YFU7"/>
<evidence type="ECO:0000256" key="5">
    <source>
        <dbReference type="ARBA" id="ARBA00022723"/>
    </source>
</evidence>
<dbReference type="InterPro" id="IPR005798">
    <property type="entry name" value="Cyt_b/b6_C"/>
</dbReference>
<comment type="subcellular location">
    <subcellularLocation>
        <location evidence="1">Membrane</location>
        <topology evidence="1">Multi-pass membrane protein</topology>
    </subcellularLocation>
</comment>
<keyword evidence="6" id="KW-0249">Electron transport</keyword>
<dbReference type="SUPFAM" id="SSF81648">
    <property type="entry name" value="a domain/subunit of cytochrome bc1 complex (Ubiquinol-cytochrome c reductase)"/>
    <property type="match status" value="1"/>
</dbReference>
<evidence type="ECO:0000256" key="4">
    <source>
        <dbReference type="ARBA" id="ARBA00022692"/>
    </source>
</evidence>
<dbReference type="GO" id="GO:0016491">
    <property type="term" value="F:oxidoreductase activity"/>
    <property type="evidence" value="ECO:0007669"/>
    <property type="project" value="InterPro"/>
</dbReference>
<feature type="transmembrane region" description="Helical" evidence="10">
    <location>
        <begin position="31"/>
        <end position="55"/>
    </location>
</feature>
<feature type="transmembrane region" description="Helical" evidence="10">
    <location>
        <begin position="67"/>
        <end position="88"/>
    </location>
</feature>
<sequence>PLAAYVPPYPPWFLLFVYKAVDFKMFNAAGALSALVASTMFGVIPLMYFLIVPFIDRSNNLHPLSRPFFTGFGILGIIYMVILSLWGAMSPGIPISTNDVLAVFIPPFIIVMGGVYMLSRLYKKGAFKPSLNRIIGSFIVFFIFLVVAI</sequence>
<evidence type="ECO:0000256" key="1">
    <source>
        <dbReference type="ARBA" id="ARBA00004141"/>
    </source>
</evidence>
<reference evidence="12" key="1">
    <citation type="submission" date="2013-08" db="EMBL/GenBank/DDBJ databases">
        <authorList>
            <person name="Mendez C."/>
            <person name="Richter M."/>
            <person name="Ferrer M."/>
            <person name="Sanchez J."/>
        </authorList>
    </citation>
    <scope>NUCLEOTIDE SEQUENCE</scope>
</reference>
<evidence type="ECO:0000256" key="6">
    <source>
        <dbReference type="ARBA" id="ARBA00022982"/>
    </source>
</evidence>
<evidence type="ECO:0000313" key="12">
    <source>
        <dbReference type="EMBL" id="EQD30722.1"/>
    </source>
</evidence>
<evidence type="ECO:0000259" key="11">
    <source>
        <dbReference type="PROSITE" id="PS51003"/>
    </source>
</evidence>
<keyword evidence="4 10" id="KW-0812">Transmembrane</keyword>
<feature type="transmembrane region" description="Helical" evidence="10">
    <location>
        <begin position="130"/>
        <end position="148"/>
    </location>
</feature>
<gene>
    <name evidence="12" type="ORF">B1A_20264</name>
</gene>